<dbReference type="InterPro" id="IPR036209">
    <property type="entry name" value="YwmB-like_sf"/>
</dbReference>
<dbReference type="RefSeq" id="WP_250098803.1">
    <property type="nucleotide sequence ID" value="NZ_JAKRYL010000049.1"/>
</dbReference>
<name>A0A9X2CX98_9BACI</name>
<gene>
    <name evidence="1" type="ORF">MF646_22895</name>
</gene>
<evidence type="ECO:0000313" key="1">
    <source>
        <dbReference type="EMBL" id="MCL7749956.1"/>
    </source>
</evidence>
<dbReference type="Proteomes" id="UP001139150">
    <property type="component" value="Unassembled WGS sequence"/>
</dbReference>
<comment type="caution">
    <text evidence="1">The sequence shown here is derived from an EMBL/GenBank/DDBJ whole genome shotgun (WGS) entry which is preliminary data.</text>
</comment>
<dbReference type="Gene3D" id="3.30.2030.10">
    <property type="entry name" value="YwmB-like"/>
    <property type="match status" value="1"/>
</dbReference>
<reference evidence="1" key="1">
    <citation type="submission" date="2022-02" db="EMBL/GenBank/DDBJ databases">
        <title>Halalkalibacter sp. nov. isolated from Lonar Lake, India.</title>
        <authorList>
            <person name="Joshi A."/>
            <person name="Thite S."/>
            <person name="Lodha T."/>
        </authorList>
    </citation>
    <scope>NUCLEOTIDE SEQUENCE</scope>
    <source>
        <strain evidence="1">MEB205</strain>
    </source>
</reference>
<dbReference type="Gene3D" id="3.30.360.40">
    <property type="entry name" value="YwmB-like"/>
    <property type="match status" value="1"/>
</dbReference>
<evidence type="ECO:0000313" key="2">
    <source>
        <dbReference type="Proteomes" id="UP001139150"/>
    </source>
</evidence>
<dbReference type="SUPFAM" id="SSF143842">
    <property type="entry name" value="YwmB-like"/>
    <property type="match status" value="1"/>
</dbReference>
<dbReference type="AlphaFoldDB" id="A0A9X2CX98"/>
<dbReference type="InterPro" id="IPR014794">
    <property type="entry name" value="DUF1779"/>
</dbReference>
<keyword evidence="2" id="KW-1185">Reference proteome</keyword>
<dbReference type="Pfam" id="PF08680">
    <property type="entry name" value="DUF1779"/>
    <property type="match status" value="1"/>
</dbReference>
<proteinExistence type="predicted"/>
<accession>A0A9X2CX98</accession>
<sequence>MIKNIILYSVIISAMFGLYKTQSVSSDTNQVHELKEMIHVATEENMSIRNWTVYSKLEKNIGTDARAFDRFVIDMKDEYRGFKWIEEEVRSGPFRKVVGTKSMAETNTDERVVITSHESTKQQMVSITYQITGEKWDEDMFDVISEKAKGDDTYVTIRATMEREANDELDRLAKNLVELFSGQVKEGLEESNFVSLSAYTEEWDSGIAINESENINLQIGVRDLGNGGSVDITMGTPIITGEY</sequence>
<organism evidence="1 2">
    <name type="scientific">Halalkalibacter alkaliphilus</name>
    <dbReference type="NCBI Taxonomy" id="2917993"/>
    <lineage>
        <taxon>Bacteria</taxon>
        <taxon>Bacillati</taxon>
        <taxon>Bacillota</taxon>
        <taxon>Bacilli</taxon>
        <taxon>Bacillales</taxon>
        <taxon>Bacillaceae</taxon>
        <taxon>Halalkalibacter</taxon>
    </lineage>
</organism>
<dbReference type="EMBL" id="JAKRYL010000049">
    <property type="protein sequence ID" value="MCL7749956.1"/>
    <property type="molecule type" value="Genomic_DNA"/>
</dbReference>
<protein>
    <submittedName>
        <fullName evidence="1">YwmB family TATA-box binding protein</fullName>
    </submittedName>
</protein>